<reference evidence="5 6" key="1">
    <citation type="submission" date="2023-08" db="EMBL/GenBank/DDBJ databases">
        <title>A Necator americanus chromosomal reference genome.</title>
        <authorList>
            <person name="Ilik V."/>
            <person name="Petrzelkova K.J."/>
            <person name="Pardy F."/>
            <person name="Fuh T."/>
            <person name="Niatou-Singa F.S."/>
            <person name="Gouil Q."/>
            <person name="Baker L."/>
            <person name="Ritchie M.E."/>
            <person name="Jex A.R."/>
            <person name="Gazzola D."/>
            <person name="Li H."/>
            <person name="Toshio Fujiwara R."/>
            <person name="Zhan B."/>
            <person name="Aroian R.V."/>
            <person name="Pafco B."/>
            <person name="Schwarz E.M."/>
        </authorList>
    </citation>
    <scope>NUCLEOTIDE SEQUENCE [LARGE SCALE GENOMIC DNA]</scope>
    <source>
        <strain evidence="5 6">Aroian</strain>
        <tissue evidence="5">Whole animal</tissue>
    </source>
</reference>
<evidence type="ECO:0000256" key="2">
    <source>
        <dbReference type="SAM" id="MobiDB-lite"/>
    </source>
</evidence>
<protein>
    <recommendedName>
        <fullName evidence="4">Major facilitator superfamily (MFS) profile domain-containing protein</fullName>
    </recommendedName>
</protein>
<feature type="transmembrane region" description="Helical" evidence="3">
    <location>
        <begin position="204"/>
        <end position="225"/>
    </location>
</feature>
<accession>A0ABR1BNF0</accession>
<feature type="transmembrane region" description="Helical" evidence="3">
    <location>
        <begin position="291"/>
        <end position="311"/>
    </location>
</feature>
<proteinExistence type="predicted"/>
<keyword evidence="6" id="KW-1185">Reference proteome</keyword>
<feature type="transmembrane region" description="Helical" evidence="3">
    <location>
        <begin position="346"/>
        <end position="371"/>
    </location>
</feature>
<feature type="region of interest" description="Disordered" evidence="2">
    <location>
        <begin position="594"/>
        <end position="618"/>
    </location>
</feature>
<feature type="transmembrane region" description="Helical" evidence="3">
    <location>
        <begin position="423"/>
        <end position="444"/>
    </location>
</feature>
<dbReference type="PROSITE" id="PS50850">
    <property type="entry name" value="MFS"/>
    <property type="match status" value="1"/>
</dbReference>
<feature type="transmembrane region" description="Helical" evidence="3">
    <location>
        <begin position="231"/>
        <end position="251"/>
    </location>
</feature>
<dbReference type="InterPro" id="IPR036259">
    <property type="entry name" value="MFS_trans_sf"/>
</dbReference>
<keyword evidence="3" id="KW-1133">Transmembrane helix</keyword>
<dbReference type="InterPro" id="IPR020846">
    <property type="entry name" value="MFS_dom"/>
</dbReference>
<dbReference type="PANTHER" id="PTHR45757">
    <property type="entry name" value="PROTEIN CBG23364-RELATED"/>
    <property type="match status" value="1"/>
</dbReference>
<feature type="domain" description="Major facilitator superfamily (MFS) profile" evidence="4">
    <location>
        <begin position="92"/>
        <end position="542"/>
    </location>
</feature>
<feature type="transmembrane region" description="Helical" evidence="3">
    <location>
        <begin position="483"/>
        <end position="504"/>
    </location>
</feature>
<organism evidence="5 6">
    <name type="scientific">Necator americanus</name>
    <name type="common">Human hookworm</name>
    <dbReference type="NCBI Taxonomy" id="51031"/>
    <lineage>
        <taxon>Eukaryota</taxon>
        <taxon>Metazoa</taxon>
        <taxon>Ecdysozoa</taxon>
        <taxon>Nematoda</taxon>
        <taxon>Chromadorea</taxon>
        <taxon>Rhabditida</taxon>
        <taxon>Rhabditina</taxon>
        <taxon>Rhabditomorpha</taxon>
        <taxon>Strongyloidea</taxon>
        <taxon>Ancylostomatidae</taxon>
        <taxon>Bunostominae</taxon>
        <taxon>Necator</taxon>
    </lineage>
</organism>
<evidence type="ECO:0000259" key="4">
    <source>
        <dbReference type="PROSITE" id="PS50850"/>
    </source>
</evidence>
<feature type="transmembrane region" description="Helical" evidence="3">
    <location>
        <begin position="258"/>
        <end position="279"/>
    </location>
</feature>
<keyword evidence="3" id="KW-0472">Membrane</keyword>
<evidence type="ECO:0000256" key="3">
    <source>
        <dbReference type="SAM" id="Phobius"/>
    </source>
</evidence>
<name>A0ABR1BNF0_NECAM</name>
<feature type="transmembrane region" description="Helical" evidence="3">
    <location>
        <begin position="450"/>
        <end position="471"/>
    </location>
</feature>
<dbReference type="PANTHER" id="PTHR45757:SF12">
    <property type="entry name" value="MAJOR FACILITATOR SUPERFAMILY (MFS) PROFILE DOMAIN-CONTAINING PROTEIN"/>
    <property type="match status" value="1"/>
</dbReference>
<comment type="subcellular location">
    <subcellularLocation>
        <location evidence="1">Membrane</location>
        <topology evidence="1">Multi-pass membrane protein</topology>
    </subcellularLocation>
</comment>
<feature type="transmembrane region" description="Helical" evidence="3">
    <location>
        <begin position="172"/>
        <end position="192"/>
    </location>
</feature>
<keyword evidence="3" id="KW-0812">Transmembrane</keyword>
<dbReference type="InterPro" id="IPR011701">
    <property type="entry name" value="MFS"/>
</dbReference>
<feature type="transmembrane region" description="Helical" evidence="3">
    <location>
        <begin position="516"/>
        <end position="537"/>
    </location>
</feature>
<dbReference type="Gene3D" id="1.20.1250.20">
    <property type="entry name" value="MFS general substrate transporter like domains"/>
    <property type="match status" value="2"/>
</dbReference>
<feature type="region of interest" description="Disordered" evidence="2">
    <location>
        <begin position="643"/>
        <end position="668"/>
    </location>
</feature>
<evidence type="ECO:0000313" key="6">
    <source>
        <dbReference type="Proteomes" id="UP001303046"/>
    </source>
</evidence>
<gene>
    <name evidence="5" type="primary">Necator_chrI.g889</name>
    <name evidence="5" type="ORF">RB195_004765</name>
</gene>
<evidence type="ECO:0000313" key="5">
    <source>
        <dbReference type="EMBL" id="KAK6726633.1"/>
    </source>
</evidence>
<feature type="transmembrane region" description="Helical" evidence="3">
    <location>
        <begin position="391"/>
        <end position="411"/>
    </location>
</feature>
<comment type="caution">
    <text evidence="5">The sequence shown here is derived from an EMBL/GenBank/DDBJ whole genome shotgun (WGS) entry which is preliminary data.</text>
</comment>
<evidence type="ECO:0000256" key="1">
    <source>
        <dbReference type="ARBA" id="ARBA00004141"/>
    </source>
</evidence>
<dbReference type="Pfam" id="PF07690">
    <property type="entry name" value="MFS_1"/>
    <property type="match status" value="1"/>
</dbReference>
<feature type="transmembrane region" description="Helical" evidence="3">
    <location>
        <begin position="88"/>
        <end position="105"/>
    </location>
</feature>
<dbReference type="SUPFAM" id="SSF103473">
    <property type="entry name" value="MFS general substrate transporter"/>
    <property type="match status" value="1"/>
</dbReference>
<dbReference type="EMBL" id="JAVFWL010000001">
    <property type="protein sequence ID" value="KAK6726633.1"/>
    <property type="molecule type" value="Genomic_DNA"/>
</dbReference>
<sequence length="668" mass="74706">MYSRHRHLCSTGRTRRLCGNCALSDQVTRLPDGLVTPSRLYTNMRRNPLTFARFIEMVKSDSTIFTVTRPADQPPPTSKDRFVFKNRTRFIILVVCTLCLSIAQSDTLTLNFTFICMAGDPVDIGTYNSSGVIHVTENGTYYETGSGTYLAEYEQAVLEQQRYAYTPNEKNMLFSIVAVGAMVAVYPVMWLIQKFGSRSVVTFFGFFSALCTALIPLCAYLGFYWMVVMRFFQGTGLSTGFTLIGIVTRHWSMQKQNAFYIAFLTCFFQIGPIFTMPVAGALCTSSLGWPSVYYLHAFITVLLFVLFLYFYRQQPDRHYFVSVKELDRIKRGKGDSTKKEPVPFRAIVTSNAIIAVWISAVANFMGIQVTMQFSPTYLNKVMGFPVEQTGVFSAIPQIVTFVLKMFAGVLADKATCCAPVTSVKIFNFLAIGGMGITFFALAFIPTSMPTFGLVMLICCCSIVGFNCGAFFRSSAIVAAQHNHFVMGVNSFINCMASLLAPVVVNIFVRNDTWDEWWYVWIVHGIVMTLCNIYFMFFGKGEPAEWTKPGYGAKVQPTAPELEAPPRSHPRDARFSMRLNDKISVSVQTVGLSRCDTCRASPPSPDSNSDKADTSPILTPRKWVPVRKAHGSCNSLEDYLSVEADQIRPPPRSNHSKIILPDGEQPENH</sequence>
<dbReference type="Proteomes" id="UP001303046">
    <property type="component" value="Unassembled WGS sequence"/>
</dbReference>